<sequence>MAPLTHVLLVLVAVFCATEALRCYKCANIDQHEPTCSQEDITEVDCGVSFSHCARIVFHKPGYGEVRKCATERECKVTSPRSVQLDCCTSDLCNQGPVPVPIPEAEYGN</sequence>
<keyword evidence="2" id="KW-1185">Reference proteome</keyword>
<evidence type="ECO:0000313" key="1">
    <source>
        <dbReference type="EMBL" id="KAJ7984625.1"/>
    </source>
</evidence>
<proteinExistence type="predicted"/>
<gene>
    <name evidence="1" type="ORF">DPEC_G00356710</name>
</gene>
<evidence type="ECO:0000313" key="2">
    <source>
        <dbReference type="Proteomes" id="UP001157502"/>
    </source>
</evidence>
<dbReference type="Proteomes" id="UP001157502">
    <property type="component" value="Chromosome 37"/>
</dbReference>
<name>A0ACC2EZS6_DALPE</name>
<reference evidence="1" key="1">
    <citation type="submission" date="2021-05" db="EMBL/GenBank/DDBJ databases">
        <authorList>
            <person name="Pan Q."/>
            <person name="Jouanno E."/>
            <person name="Zahm M."/>
            <person name="Klopp C."/>
            <person name="Cabau C."/>
            <person name="Louis A."/>
            <person name="Berthelot C."/>
            <person name="Parey E."/>
            <person name="Roest Crollius H."/>
            <person name="Montfort J."/>
            <person name="Robinson-Rechavi M."/>
            <person name="Bouchez O."/>
            <person name="Lampietro C."/>
            <person name="Lopez Roques C."/>
            <person name="Donnadieu C."/>
            <person name="Postlethwait J."/>
            <person name="Bobe J."/>
            <person name="Dillon D."/>
            <person name="Chandos A."/>
            <person name="von Hippel F."/>
            <person name="Guiguen Y."/>
        </authorList>
    </citation>
    <scope>NUCLEOTIDE SEQUENCE</scope>
    <source>
        <strain evidence="1">YG-Jan2019</strain>
    </source>
</reference>
<dbReference type="EMBL" id="CM055764">
    <property type="protein sequence ID" value="KAJ7984625.1"/>
    <property type="molecule type" value="Genomic_DNA"/>
</dbReference>
<comment type="caution">
    <text evidence="1">The sequence shown here is derived from an EMBL/GenBank/DDBJ whole genome shotgun (WGS) entry which is preliminary data.</text>
</comment>
<organism evidence="1 2">
    <name type="scientific">Dallia pectoralis</name>
    <name type="common">Alaska blackfish</name>
    <dbReference type="NCBI Taxonomy" id="75939"/>
    <lineage>
        <taxon>Eukaryota</taxon>
        <taxon>Metazoa</taxon>
        <taxon>Chordata</taxon>
        <taxon>Craniata</taxon>
        <taxon>Vertebrata</taxon>
        <taxon>Euteleostomi</taxon>
        <taxon>Actinopterygii</taxon>
        <taxon>Neopterygii</taxon>
        <taxon>Teleostei</taxon>
        <taxon>Protacanthopterygii</taxon>
        <taxon>Esociformes</taxon>
        <taxon>Umbridae</taxon>
        <taxon>Dallia</taxon>
    </lineage>
</organism>
<accession>A0ACC2EZS6</accession>
<protein>
    <submittedName>
        <fullName evidence="1">Uncharacterized protein</fullName>
    </submittedName>
</protein>